<gene>
    <name evidence="1" type="ORF">BJ508DRAFT_315925</name>
</gene>
<proteinExistence type="predicted"/>
<evidence type="ECO:0000313" key="2">
    <source>
        <dbReference type="Proteomes" id="UP000275078"/>
    </source>
</evidence>
<organism evidence="1 2">
    <name type="scientific">Ascobolus immersus RN42</name>
    <dbReference type="NCBI Taxonomy" id="1160509"/>
    <lineage>
        <taxon>Eukaryota</taxon>
        <taxon>Fungi</taxon>
        <taxon>Dikarya</taxon>
        <taxon>Ascomycota</taxon>
        <taxon>Pezizomycotina</taxon>
        <taxon>Pezizomycetes</taxon>
        <taxon>Pezizales</taxon>
        <taxon>Ascobolaceae</taxon>
        <taxon>Ascobolus</taxon>
    </lineage>
</organism>
<protein>
    <submittedName>
        <fullName evidence="1">Uncharacterized protein</fullName>
    </submittedName>
</protein>
<accession>A0A3N4HDI4</accession>
<keyword evidence="2" id="KW-1185">Reference proteome</keyword>
<dbReference type="Proteomes" id="UP000275078">
    <property type="component" value="Unassembled WGS sequence"/>
</dbReference>
<name>A0A3N4HDI4_ASCIM</name>
<sequence>MALSILKNMENDNEILSANIDAASNYITKAGEKIQYLENEVSRRELEEVVITQKLVLGSERGIRSIPEQFGKEAYHNGTGKNLGIFLKKERDKFNENPDMKKKAAEAGGVTVGEVESIMAE</sequence>
<dbReference type="EMBL" id="ML119976">
    <property type="protein sequence ID" value="RPA71088.1"/>
    <property type="molecule type" value="Genomic_DNA"/>
</dbReference>
<reference evidence="1 2" key="1">
    <citation type="journal article" date="2018" name="Nat. Ecol. Evol.">
        <title>Pezizomycetes genomes reveal the molecular basis of ectomycorrhizal truffle lifestyle.</title>
        <authorList>
            <person name="Murat C."/>
            <person name="Payen T."/>
            <person name="Noel B."/>
            <person name="Kuo A."/>
            <person name="Morin E."/>
            <person name="Chen J."/>
            <person name="Kohler A."/>
            <person name="Krizsan K."/>
            <person name="Balestrini R."/>
            <person name="Da Silva C."/>
            <person name="Montanini B."/>
            <person name="Hainaut M."/>
            <person name="Levati E."/>
            <person name="Barry K.W."/>
            <person name="Belfiori B."/>
            <person name="Cichocki N."/>
            <person name="Clum A."/>
            <person name="Dockter R.B."/>
            <person name="Fauchery L."/>
            <person name="Guy J."/>
            <person name="Iotti M."/>
            <person name="Le Tacon F."/>
            <person name="Lindquist E.A."/>
            <person name="Lipzen A."/>
            <person name="Malagnac F."/>
            <person name="Mello A."/>
            <person name="Molinier V."/>
            <person name="Miyauchi S."/>
            <person name="Poulain J."/>
            <person name="Riccioni C."/>
            <person name="Rubini A."/>
            <person name="Sitrit Y."/>
            <person name="Splivallo R."/>
            <person name="Traeger S."/>
            <person name="Wang M."/>
            <person name="Zifcakova L."/>
            <person name="Wipf D."/>
            <person name="Zambonelli A."/>
            <person name="Paolocci F."/>
            <person name="Nowrousian M."/>
            <person name="Ottonello S."/>
            <person name="Baldrian P."/>
            <person name="Spatafora J.W."/>
            <person name="Henrissat B."/>
            <person name="Nagy L.G."/>
            <person name="Aury J.M."/>
            <person name="Wincker P."/>
            <person name="Grigoriev I.V."/>
            <person name="Bonfante P."/>
            <person name="Martin F.M."/>
        </authorList>
    </citation>
    <scope>NUCLEOTIDE SEQUENCE [LARGE SCALE GENOMIC DNA]</scope>
    <source>
        <strain evidence="1 2">RN42</strain>
    </source>
</reference>
<evidence type="ECO:0000313" key="1">
    <source>
        <dbReference type="EMBL" id="RPA71088.1"/>
    </source>
</evidence>
<dbReference type="AlphaFoldDB" id="A0A3N4HDI4"/>